<sequence>MTTIEAVIVGTAIGALFTLAVFIEPPAFMVQLFGWLAGWFRRGRHHTHAWGPARPFSRERISVDQLRARIEREAIPVAWLSIEPSVEGFRAAIRDELAGIAG</sequence>
<dbReference type="EMBL" id="MK494105">
    <property type="protein sequence ID" value="QBP30250.1"/>
    <property type="molecule type" value="Genomic_DNA"/>
</dbReference>
<dbReference type="KEGG" id="vg:63926264"/>
<keyword evidence="1" id="KW-1133">Transmembrane helix</keyword>
<accession>A0A482J899</accession>
<dbReference type="Proteomes" id="UP000294943">
    <property type="component" value="Segment"/>
</dbReference>
<evidence type="ECO:0000313" key="2">
    <source>
        <dbReference type="EMBL" id="QBP30250.1"/>
    </source>
</evidence>
<keyword evidence="3" id="KW-1185">Reference proteome</keyword>
<protein>
    <submittedName>
        <fullName evidence="2">Uncharacterized protein</fullName>
    </submittedName>
</protein>
<feature type="transmembrane region" description="Helical" evidence="1">
    <location>
        <begin position="6"/>
        <end position="36"/>
    </location>
</feature>
<proteinExistence type="predicted"/>
<dbReference type="GeneID" id="63926264"/>
<dbReference type="RefSeq" id="YP_010051771.1">
    <property type="nucleotide sequence ID" value="NC_054447.1"/>
</dbReference>
<reference evidence="2 3" key="1">
    <citation type="submission" date="2019-02" db="EMBL/GenBank/DDBJ databases">
        <authorList>
            <person name="Snodgrass R."/>
            <person name="Smith E."/>
            <person name="Crawford I."/>
            <person name="Engstrom J."/>
            <person name="Gendron A."/>
            <person name="Guevara E."/>
            <person name="Kramer K."/>
            <person name="Steinberg Z."/>
            <person name="Walls L."/>
            <person name="Wright R."/>
            <person name="Smith-Flores H.F."/>
            <person name="Ettinger A.-S.H."/>
            <person name="Haydock J."/>
            <person name="Anders K.R."/>
            <person name="Garlena R.A."/>
            <person name="Russell D.A."/>
            <person name="Pope W.H."/>
            <person name="Jacobs-Sera D."/>
            <person name="Hendrix R.W."/>
            <person name="Hatfull G.F."/>
        </authorList>
    </citation>
    <scope>NUCLEOTIDE SEQUENCE [LARGE SCALE GENOMIC DNA]</scope>
</reference>
<gene>
    <name evidence="2" type="primary">36</name>
    <name evidence="2" type="ORF">SEA_PINNIE_36</name>
</gene>
<keyword evidence="1" id="KW-0472">Membrane</keyword>
<evidence type="ECO:0000256" key="1">
    <source>
        <dbReference type="SAM" id="Phobius"/>
    </source>
</evidence>
<organism evidence="2 3">
    <name type="scientific">Mycobacterium phage Pinnie</name>
    <dbReference type="NCBI Taxonomy" id="2517965"/>
    <lineage>
        <taxon>Viruses</taxon>
        <taxon>Duplodnaviria</taxon>
        <taxon>Heunggongvirae</taxon>
        <taxon>Uroviricota</taxon>
        <taxon>Caudoviricetes</taxon>
        <taxon>Gclasvirinae</taxon>
        <taxon>Pinnievirus</taxon>
        <taxon>Pinnievirus pinnie</taxon>
    </lineage>
</organism>
<keyword evidence="1" id="KW-0812">Transmembrane</keyword>
<name>A0A482J899_9CAUD</name>
<evidence type="ECO:0000313" key="3">
    <source>
        <dbReference type="Proteomes" id="UP000294943"/>
    </source>
</evidence>